<accession>A0A316MAE2</accession>
<dbReference type="RefSeq" id="WP_099336450.1">
    <property type="nucleotide sequence ID" value="NZ_CABMJC010000024.1"/>
</dbReference>
<proteinExistence type="predicted"/>
<gene>
    <name evidence="1" type="ORF">DBY38_01630</name>
</gene>
<dbReference type="EMBL" id="QAMZ01000006">
    <property type="protein sequence ID" value="PWL55447.1"/>
    <property type="molecule type" value="Genomic_DNA"/>
</dbReference>
<reference evidence="1 2" key="1">
    <citation type="submission" date="2018-03" db="EMBL/GenBank/DDBJ databases">
        <title>The uncultured portion of the human microbiome is neutrally assembled.</title>
        <authorList>
            <person name="Jeraldo P."/>
            <person name="Boardman L."/>
            <person name="White B.A."/>
            <person name="Nelson H."/>
            <person name="Goldenfeld N."/>
            <person name="Chia N."/>
        </authorList>
    </citation>
    <scope>NUCLEOTIDE SEQUENCE [LARGE SCALE GENOMIC DNA]</scope>
    <source>
        <strain evidence="1">CIM:MAG 903</strain>
    </source>
</reference>
<sequence>MSKVFKIAKVINNYTVVINGGSSHGIKENQRFLIYSLNGEEIFDPDTKKLIGRLEIIKGSGTVTFLQENICTISSDKYRKTTKIEAIAFKGLDPDIEVADKTQLPFTNPEIGDLVKPI</sequence>
<evidence type="ECO:0000313" key="2">
    <source>
        <dbReference type="Proteomes" id="UP000246114"/>
    </source>
</evidence>
<comment type="caution">
    <text evidence="1">The sequence shown here is derived from an EMBL/GenBank/DDBJ whole genome shotgun (WGS) entry which is preliminary data.</text>
</comment>
<organism evidence="1 2">
    <name type="scientific">Clostridium cadaveris</name>
    <dbReference type="NCBI Taxonomy" id="1529"/>
    <lineage>
        <taxon>Bacteria</taxon>
        <taxon>Bacillati</taxon>
        <taxon>Bacillota</taxon>
        <taxon>Clostridia</taxon>
        <taxon>Eubacteriales</taxon>
        <taxon>Clostridiaceae</taxon>
        <taxon>Clostridium</taxon>
    </lineage>
</organism>
<evidence type="ECO:0000313" key="1">
    <source>
        <dbReference type="EMBL" id="PWL55447.1"/>
    </source>
</evidence>
<dbReference type="Proteomes" id="UP000246114">
    <property type="component" value="Unassembled WGS sequence"/>
</dbReference>
<dbReference type="AlphaFoldDB" id="A0A316MAE2"/>
<protein>
    <submittedName>
        <fullName evidence="1">Uncharacterized protein</fullName>
    </submittedName>
</protein>
<name>A0A316MAE2_9CLOT</name>